<name>A0AA36EEI5_LACSI</name>
<evidence type="ECO:0000313" key="2">
    <source>
        <dbReference type="Proteomes" id="UP001177003"/>
    </source>
</evidence>
<protein>
    <recommendedName>
        <fullName evidence="3">Rab3 GTPase-activating protein catalytic subunit</fullName>
    </recommendedName>
</protein>
<evidence type="ECO:0008006" key="3">
    <source>
        <dbReference type="Google" id="ProtNLM"/>
    </source>
</evidence>
<dbReference type="Proteomes" id="UP001177003">
    <property type="component" value="Chromosome 7"/>
</dbReference>
<dbReference type="EMBL" id="OX465083">
    <property type="protein sequence ID" value="CAI9292662.1"/>
    <property type="molecule type" value="Genomic_DNA"/>
</dbReference>
<sequence length="290" mass="32931">MQSQTRIAASRPVRVRVEGGIPPLVELLEEASKILSAVAIAFSNCSSLWPAFIPVHDPSRKAYIGIQNMGTVFTRRFEGDLISTQVPVKLVHLEGLYELFVSKFAFSSSDLSTHFFKVHFTMKLTYKTLTYDEDNEVLNSESEITESGGDNGGDNRNKLQWDDDCPWSEWYTAEDPVKAISVLESLLIREVRWCWEESQPLPRMPTKAAIDLSTSLVHKNLQMNVVIDEAVEPRRRVTVAMGTDRQLDGININIIKSSPFMQCVIVYTLGLEQWLQEMSSEEEEETRLQL</sequence>
<reference evidence="1" key="1">
    <citation type="submission" date="2023-04" db="EMBL/GenBank/DDBJ databases">
        <authorList>
            <person name="Vijverberg K."/>
            <person name="Xiong W."/>
            <person name="Schranz E."/>
        </authorList>
    </citation>
    <scope>NUCLEOTIDE SEQUENCE</scope>
</reference>
<accession>A0AA36EEI5</accession>
<dbReference type="AlphaFoldDB" id="A0AA36EEI5"/>
<dbReference type="InterPro" id="IPR045700">
    <property type="entry name" value="Rab3GAP1"/>
</dbReference>
<organism evidence="1 2">
    <name type="scientific">Lactuca saligna</name>
    <name type="common">Willowleaf lettuce</name>
    <dbReference type="NCBI Taxonomy" id="75948"/>
    <lineage>
        <taxon>Eukaryota</taxon>
        <taxon>Viridiplantae</taxon>
        <taxon>Streptophyta</taxon>
        <taxon>Embryophyta</taxon>
        <taxon>Tracheophyta</taxon>
        <taxon>Spermatophyta</taxon>
        <taxon>Magnoliopsida</taxon>
        <taxon>eudicotyledons</taxon>
        <taxon>Gunneridae</taxon>
        <taxon>Pentapetalae</taxon>
        <taxon>asterids</taxon>
        <taxon>campanulids</taxon>
        <taxon>Asterales</taxon>
        <taxon>Asteraceae</taxon>
        <taxon>Cichorioideae</taxon>
        <taxon>Cichorieae</taxon>
        <taxon>Lactucinae</taxon>
        <taxon>Lactuca</taxon>
    </lineage>
</organism>
<dbReference type="PANTHER" id="PTHR21422">
    <property type="entry name" value="RAB3 GTPASE-ACTIVATING PROTEIN CATALYTIC SUBUNIT"/>
    <property type="match status" value="1"/>
</dbReference>
<keyword evidence="2" id="KW-1185">Reference proteome</keyword>
<dbReference type="PANTHER" id="PTHR21422:SF9">
    <property type="entry name" value="RAB3 GTPASE-ACTIVATING PROTEIN CATALYTIC SUBUNIT"/>
    <property type="match status" value="1"/>
</dbReference>
<evidence type="ECO:0000313" key="1">
    <source>
        <dbReference type="EMBL" id="CAI9292662.1"/>
    </source>
</evidence>
<dbReference type="GO" id="GO:0005096">
    <property type="term" value="F:GTPase activator activity"/>
    <property type="evidence" value="ECO:0007669"/>
    <property type="project" value="InterPro"/>
</dbReference>
<proteinExistence type="predicted"/>
<gene>
    <name evidence="1" type="ORF">LSALG_LOCUS31720</name>
</gene>